<comment type="caution">
    <text evidence="1">The sequence shown here is derived from an EMBL/GenBank/DDBJ whole genome shotgun (WGS) entry which is preliminary data.</text>
</comment>
<name>A0A066UJU8_9GAMM</name>
<dbReference type="AlphaFoldDB" id="A0A066UJU8"/>
<proteinExistence type="predicted"/>
<dbReference type="OrthoDB" id="7066119at2"/>
<dbReference type="Proteomes" id="UP000035860">
    <property type="component" value="Unassembled WGS sequence"/>
</dbReference>
<evidence type="ECO:0000313" key="2">
    <source>
        <dbReference type="Proteomes" id="UP000035860"/>
    </source>
</evidence>
<protein>
    <submittedName>
        <fullName evidence="1">Uncharacterized protein</fullName>
    </submittedName>
</protein>
<accession>A0A066UJU8</accession>
<dbReference type="RefSeq" id="WP_052585175.1">
    <property type="nucleotide sequence ID" value="NZ_AOMT01000002.1"/>
</dbReference>
<dbReference type="EMBL" id="AOMT01000002">
    <property type="protein sequence ID" value="KDN26137.1"/>
    <property type="molecule type" value="Genomic_DNA"/>
</dbReference>
<organism evidence="1 2">
    <name type="scientific">Moraxella bovoculi 237</name>
    <dbReference type="NCBI Taxonomy" id="743974"/>
    <lineage>
        <taxon>Bacteria</taxon>
        <taxon>Pseudomonadati</taxon>
        <taxon>Pseudomonadota</taxon>
        <taxon>Gammaproteobacteria</taxon>
        <taxon>Moraxellales</taxon>
        <taxon>Moraxellaceae</taxon>
        <taxon>Moraxella</taxon>
    </lineage>
</organism>
<gene>
    <name evidence="1" type="ORF">MBO_00165</name>
</gene>
<reference evidence="1 2" key="1">
    <citation type="journal article" date="2014" name="Genome Announc.">
        <title>Draft Genome Sequence of Moraxella bovoculi Strain 237T (ATCC BAA-1259T) Isolated from a Calf with Infectious Bovine Keratoconjunctivitis.</title>
        <authorList>
            <person name="Calcutt M.J."/>
            <person name="Foecking M.F."/>
            <person name="Martin N.T."/>
            <person name="Mhlanga-Mutangadura T."/>
            <person name="Reilly T.J."/>
        </authorList>
    </citation>
    <scope>NUCLEOTIDE SEQUENCE [LARGE SCALE GENOMIC DNA]</scope>
    <source>
        <strain evidence="1 2">237</strain>
    </source>
</reference>
<keyword evidence="2" id="KW-1185">Reference proteome</keyword>
<dbReference type="eggNOG" id="ENOG503427P">
    <property type="taxonomic scope" value="Bacteria"/>
</dbReference>
<sequence>MNNQDFGFRTIISEHPDGSFTIHSEDDYLDNYLAALEVKKSGDLHKAAQMLKISCEPPSIYKGHYAELLRIFRALNKQDLKNGCYQNVIDRVNLALRYDDEMITELCRHWGSVHGKTYEKSYFAGESNILISDIKSLLKASTAINDEANIKKANDLIAN</sequence>
<evidence type="ECO:0000313" key="1">
    <source>
        <dbReference type="EMBL" id="KDN26137.1"/>
    </source>
</evidence>